<reference evidence="2" key="1">
    <citation type="submission" date="2023-03" db="EMBL/GenBank/DDBJ databases">
        <authorList>
            <person name="Steffen K."/>
            <person name="Cardenas P."/>
        </authorList>
    </citation>
    <scope>NUCLEOTIDE SEQUENCE</scope>
</reference>
<organism evidence="2 3">
    <name type="scientific">Geodia barretti</name>
    <name type="common">Barrett's horny sponge</name>
    <dbReference type="NCBI Taxonomy" id="519541"/>
    <lineage>
        <taxon>Eukaryota</taxon>
        <taxon>Metazoa</taxon>
        <taxon>Porifera</taxon>
        <taxon>Demospongiae</taxon>
        <taxon>Heteroscleromorpha</taxon>
        <taxon>Tetractinellida</taxon>
        <taxon>Astrophorina</taxon>
        <taxon>Geodiidae</taxon>
        <taxon>Geodia</taxon>
    </lineage>
</organism>
<proteinExistence type="predicted"/>
<name>A0AA35WJA0_GEOBA</name>
<accession>A0AA35WJA0</accession>
<gene>
    <name evidence="2" type="ORF">GBAR_LOCUS10099</name>
</gene>
<dbReference type="AlphaFoldDB" id="A0AA35WJA0"/>
<feature type="compositionally biased region" description="Acidic residues" evidence="1">
    <location>
        <begin position="82"/>
        <end position="92"/>
    </location>
</feature>
<keyword evidence="3" id="KW-1185">Reference proteome</keyword>
<protein>
    <submittedName>
        <fullName evidence="2">Uncharacterized protein</fullName>
    </submittedName>
</protein>
<evidence type="ECO:0000313" key="3">
    <source>
        <dbReference type="Proteomes" id="UP001174909"/>
    </source>
</evidence>
<feature type="compositionally biased region" description="Basic and acidic residues" evidence="1">
    <location>
        <begin position="98"/>
        <end position="120"/>
    </location>
</feature>
<dbReference type="Proteomes" id="UP001174909">
    <property type="component" value="Unassembled WGS sequence"/>
</dbReference>
<evidence type="ECO:0000256" key="1">
    <source>
        <dbReference type="SAM" id="MobiDB-lite"/>
    </source>
</evidence>
<comment type="caution">
    <text evidence="2">The sequence shown here is derived from an EMBL/GenBank/DDBJ whole genome shotgun (WGS) entry which is preliminary data.</text>
</comment>
<sequence length="120" mass="13440">MSDAIQLVTAVEVDSVIPGTLVTANTLQIVAEKLTTNKDVDSDEKEILIEEIRAKTDRAVELENWLKSLNGRIKLLEEILESAEDRNDEQESEVGSSLEKELTEATNSLKERVVSDERRT</sequence>
<evidence type="ECO:0000313" key="2">
    <source>
        <dbReference type="EMBL" id="CAI8016465.1"/>
    </source>
</evidence>
<feature type="region of interest" description="Disordered" evidence="1">
    <location>
        <begin position="82"/>
        <end position="120"/>
    </location>
</feature>
<dbReference type="EMBL" id="CASHTH010001532">
    <property type="protein sequence ID" value="CAI8016465.1"/>
    <property type="molecule type" value="Genomic_DNA"/>
</dbReference>